<organism evidence="3 4">
    <name type="scientific">Leptothrix cholodnii (strain ATCC 51168 / LMG 8142 / SP-6)</name>
    <name type="common">Leptothrix discophora (strain SP-6)</name>
    <dbReference type="NCBI Taxonomy" id="395495"/>
    <lineage>
        <taxon>Bacteria</taxon>
        <taxon>Pseudomonadati</taxon>
        <taxon>Pseudomonadota</taxon>
        <taxon>Betaproteobacteria</taxon>
        <taxon>Burkholderiales</taxon>
        <taxon>Sphaerotilaceae</taxon>
        <taxon>Leptothrix</taxon>
    </lineage>
</organism>
<dbReference type="eggNOG" id="ENOG502ZK9T">
    <property type="taxonomic scope" value="Bacteria"/>
</dbReference>
<feature type="repeat" description="NHL" evidence="2">
    <location>
        <begin position="251"/>
        <end position="292"/>
    </location>
</feature>
<dbReference type="PROSITE" id="PS51257">
    <property type="entry name" value="PROKAR_LIPOPROTEIN"/>
    <property type="match status" value="1"/>
</dbReference>
<evidence type="ECO:0000256" key="2">
    <source>
        <dbReference type="PROSITE-ProRule" id="PRU00504"/>
    </source>
</evidence>
<dbReference type="AlphaFoldDB" id="B1XXQ8"/>
<dbReference type="EMBL" id="CP001013">
    <property type="protein sequence ID" value="ACB36377.1"/>
    <property type="molecule type" value="Genomic_DNA"/>
</dbReference>
<dbReference type="HOGENOM" id="CLU_818350_0_0_4"/>
<keyword evidence="4" id="KW-1185">Reference proteome</keyword>
<accession>B1XXQ8</accession>
<dbReference type="InterPro" id="IPR001258">
    <property type="entry name" value="NHL_repeat"/>
</dbReference>
<evidence type="ECO:0000256" key="1">
    <source>
        <dbReference type="ARBA" id="ARBA00022737"/>
    </source>
</evidence>
<dbReference type="Gene3D" id="2.40.10.500">
    <property type="match status" value="1"/>
</dbReference>
<protein>
    <submittedName>
        <fullName evidence="3">NHL repeat containing protein</fullName>
    </submittedName>
</protein>
<name>B1XXQ8_LEPCP</name>
<dbReference type="STRING" id="395495.Lcho_4125"/>
<dbReference type="SUPFAM" id="SSF101898">
    <property type="entry name" value="NHL repeat"/>
    <property type="match status" value="1"/>
</dbReference>
<sequence length="339" mass="35039" precursor="true">MRFLSIRQALARAALRAFSLAAALGAGVLLAGCGGMPMTQAEATATARDVPAGAVALGPFRTVAGGFLAAPGAVFGMPTRPGSGAYVKLLAPAAVALRGNDLLVADSGSGRVWRVDIALNTFSPIAGVTATLGSAVALGPDLSAWVLDGLSRQVQRFSRDARLLQSYRTDNAATSTAAFTLADGGGTLLLADDSQRQWLELRPAGARATPVRPGGTEPLDVRGVDALASAGDSVYVLDRNAAVVHVVRRDGQVTGKLGAGELKQPVAIAADRRGRVFVVDAQDRAIKLLRPGRPAQVFDAAQLRVQMIGGIAIDEQFLVVTDRLTGQVVIHSLREGPAP</sequence>
<gene>
    <name evidence="3" type="ordered locus">Lcho_4125</name>
</gene>
<keyword evidence="1" id="KW-0677">Repeat</keyword>
<dbReference type="Gene3D" id="2.120.10.30">
    <property type="entry name" value="TolB, C-terminal domain"/>
    <property type="match status" value="1"/>
</dbReference>
<dbReference type="PROSITE" id="PS51125">
    <property type="entry name" value="NHL"/>
    <property type="match status" value="1"/>
</dbReference>
<dbReference type="KEGG" id="lch:Lcho_4125"/>
<dbReference type="Proteomes" id="UP000001693">
    <property type="component" value="Chromosome"/>
</dbReference>
<evidence type="ECO:0000313" key="4">
    <source>
        <dbReference type="Proteomes" id="UP000001693"/>
    </source>
</evidence>
<dbReference type="InterPro" id="IPR011042">
    <property type="entry name" value="6-blade_b-propeller_TolB-like"/>
</dbReference>
<reference evidence="3 4" key="1">
    <citation type="submission" date="2008-03" db="EMBL/GenBank/DDBJ databases">
        <title>Complete sequence of Leptothrix cholodnii SP-6.</title>
        <authorList>
            <consortium name="US DOE Joint Genome Institute"/>
            <person name="Copeland A."/>
            <person name="Lucas S."/>
            <person name="Lapidus A."/>
            <person name="Glavina del Rio T."/>
            <person name="Dalin E."/>
            <person name="Tice H."/>
            <person name="Bruce D."/>
            <person name="Goodwin L."/>
            <person name="Pitluck S."/>
            <person name="Chertkov O."/>
            <person name="Brettin T."/>
            <person name="Detter J.C."/>
            <person name="Han C."/>
            <person name="Kuske C.R."/>
            <person name="Schmutz J."/>
            <person name="Larimer F."/>
            <person name="Land M."/>
            <person name="Hauser L."/>
            <person name="Kyrpides N."/>
            <person name="Lykidis A."/>
            <person name="Emerson D."/>
            <person name="Richardson P."/>
        </authorList>
    </citation>
    <scope>NUCLEOTIDE SEQUENCE [LARGE SCALE GENOMIC DNA]</scope>
    <source>
        <strain evidence="4">ATCC 51168 / LMG 8142 / SP-6</strain>
    </source>
</reference>
<proteinExistence type="predicted"/>
<evidence type="ECO:0000313" key="3">
    <source>
        <dbReference type="EMBL" id="ACB36377.1"/>
    </source>
</evidence>